<gene>
    <name evidence="2" type="ORF">ILYODFUR_026032</name>
</gene>
<evidence type="ECO:0008006" key="4">
    <source>
        <dbReference type="Google" id="ProtNLM"/>
    </source>
</evidence>
<evidence type="ECO:0000313" key="2">
    <source>
        <dbReference type="EMBL" id="MEQ2237729.1"/>
    </source>
</evidence>
<sequence>MTTARCCAQRVTPTTSHASLACGESKGRHLFPVPPAATENISIDKKPGGTKTRPKNRKLQTHPGTSRREL</sequence>
<organism evidence="2 3">
    <name type="scientific">Ilyodon furcidens</name>
    <name type="common">goldbreast splitfin</name>
    <dbReference type="NCBI Taxonomy" id="33524"/>
    <lineage>
        <taxon>Eukaryota</taxon>
        <taxon>Metazoa</taxon>
        <taxon>Chordata</taxon>
        <taxon>Craniata</taxon>
        <taxon>Vertebrata</taxon>
        <taxon>Euteleostomi</taxon>
        <taxon>Actinopterygii</taxon>
        <taxon>Neopterygii</taxon>
        <taxon>Teleostei</taxon>
        <taxon>Neoteleostei</taxon>
        <taxon>Acanthomorphata</taxon>
        <taxon>Ovalentaria</taxon>
        <taxon>Atherinomorphae</taxon>
        <taxon>Cyprinodontiformes</taxon>
        <taxon>Goodeidae</taxon>
        <taxon>Ilyodon</taxon>
    </lineage>
</organism>
<reference evidence="2 3" key="1">
    <citation type="submission" date="2021-06" db="EMBL/GenBank/DDBJ databases">
        <authorList>
            <person name="Palmer J.M."/>
        </authorList>
    </citation>
    <scope>NUCLEOTIDE SEQUENCE [LARGE SCALE GENOMIC DNA]</scope>
    <source>
        <strain evidence="3">if_2019</strain>
        <tissue evidence="2">Muscle</tissue>
    </source>
</reference>
<keyword evidence="3" id="KW-1185">Reference proteome</keyword>
<name>A0ABV0TYB6_9TELE</name>
<proteinExistence type="predicted"/>
<dbReference type="PROSITE" id="PS51257">
    <property type="entry name" value="PROKAR_LIPOPROTEIN"/>
    <property type="match status" value="1"/>
</dbReference>
<protein>
    <recommendedName>
        <fullName evidence="4">Secreted protein</fullName>
    </recommendedName>
</protein>
<evidence type="ECO:0000313" key="3">
    <source>
        <dbReference type="Proteomes" id="UP001482620"/>
    </source>
</evidence>
<feature type="region of interest" description="Disordered" evidence="1">
    <location>
        <begin position="33"/>
        <end position="70"/>
    </location>
</feature>
<accession>A0ABV0TYB6</accession>
<comment type="caution">
    <text evidence="2">The sequence shown here is derived from an EMBL/GenBank/DDBJ whole genome shotgun (WGS) entry which is preliminary data.</text>
</comment>
<dbReference type="Proteomes" id="UP001482620">
    <property type="component" value="Unassembled WGS sequence"/>
</dbReference>
<evidence type="ECO:0000256" key="1">
    <source>
        <dbReference type="SAM" id="MobiDB-lite"/>
    </source>
</evidence>
<dbReference type="EMBL" id="JAHRIQ010049589">
    <property type="protein sequence ID" value="MEQ2237729.1"/>
    <property type="molecule type" value="Genomic_DNA"/>
</dbReference>